<keyword evidence="1" id="KW-0547">Nucleotide-binding</keyword>
<dbReference type="FunFam" id="3.40.50.300:FF:001470">
    <property type="entry name" value="Interferon-induced guanylate-binding protein 1"/>
    <property type="match status" value="1"/>
</dbReference>
<evidence type="ECO:0000259" key="7">
    <source>
        <dbReference type="PROSITE" id="PS50042"/>
    </source>
</evidence>
<keyword evidence="6" id="KW-1133">Transmembrane helix</keyword>
<dbReference type="GO" id="GO:0035725">
    <property type="term" value="P:sodium ion transmembrane transport"/>
    <property type="evidence" value="ECO:0007669"/>
    <property type="project" value="TreeGrafter"/>
</dbReference>
<sequence>MEANTSNTTRMGPSNVTQQITSKPESPSSQSLFDEENEVINRNMIKDKMQEVFGQSRKSDYLKHAIFLTNRSLRMTERSKSSQFVINFRKQYFIHRFINNLFTNLYFMKQDQKLRINQALDEKPAQQFAKNSSEDSKENKWIFLPSTHFIMFWDILGLLFHLIMLWISPFLCSFQDYNNSIMQYLQSIILIYLICDFLVIFNRAIIIEAVIVYKRKDFIKNYLQSNAIFDFFNLGIWIGLKYQFYQFYYLQEFLNIFQVFLIYKKIQRYITEYFQQIYCRGNQSFTIDLISLIIQIYYFAHIIACIWHYVGQQTENLGNSWLIDNHLEDKSIWSKYNAAFYWATMTMTTVGYGDVVARNEIEMIVSSIVMFLSSCAFAYTMSSIGIILKNIYDTQLTYKKNLIQITQFMLKNNVDEQIQGRIRNYLNSQLYQEKKENMDDVNNILNSLPFNLQQDLNADIQARVIKQIKLIINHFSKSTQIQVAKNLQLISLLAGDVVYKQGDLQEDNLYFIHKGEVKQTEIQTKTTLKTLQKNQYLGIYSFFTGFCPKETAICNSPTQLYKINRKKFLEIIRSNQKDHDIFHHIKDKIIFTNNLVLFDHKCNFCNRSFHLEIDCPLIQYKPDLELILKKENFAEKHNYRIKKKRKDNRNNTFGYLNKLIQTLNQFQEDQQIQLLGMNENNQNEIPQQRTCLSEVVYQNSAQMITQNIQNLSGISDEEQHSDYQHTPQQQSKQITQQQFVKTQHRSSISKLKIGKIEYKTSKSNFAPITDHLNRSFSILDEVKHIFNYQNAFNLDKVNFMSISYMPQYSLESQVKQMAKTMKRKNQRLQRIYDRFEKYTFYHRVKQLSLKLRVYYKRSQPIPFIDLKEIQTQEGMETIFEIHPQAIKMLQSIADRKVAVLTIAGPQRTGKSFLANRVLKRQKGFAVGPTTMPCTKGIWLWSQPIPLNENTSILLMDTEGLNSVQRDLGVDTKIFSISLLLSSMFVFNQLGHIDEQSIENLSLVIKLSENISVGSEDKSLSQFFPTFLWVLRDFSLDLRGRTPSEYLEFALQDQSNPGPDGERKNLIRRKIREYFKFRDCICMVRPIQDEKRLARVEEEDWNALRPEFISAVYDFERRVFKNIPPKQINGTTLTAEMFLKLSLEYIDAINSGGIPQILTSLDRVIQQEARNLLEELKSLYFKKYQEALSKMKAPFEDEELIQLKKQIETEIFQRLDQKSKEIIDNSKIASMKTELHEMMSQDLQTRLEINKEQSTTVANQILQKFFNTFQVPVLDNVDSIKPSLLVEQFQTYSRFFKYYMENVKGNSKYKHFSEKVPSFLFSYFEKLILNVQKVYIEENNQTKKYLVQAREGEERLRKTIANQESLLYEIQKERDQLKYEIENWTRETNKQEKIKSLELEACQAKVMSLNQELQNKKEKNQKLKQDVQNLQEQLQRVRNELNGKRVECQQLLKRMNDDNQSYREPGEDISNDLVLQYKDMKQQAHQMNDFFKRRAMDHSQQSIFLQEISKLQQDKFNEIIKLREDYKQKKQKMKEDLEQEKKSLKNNLEHFIKQNEELKAKNITYYEKFEQAQKNQQHLKQIQQENQRLSQRLEEKSENLDMHIQVIENFTKDIEKLTSIREDLEQKLAFMNSEKSQLISFKESFPYILKEALKWVLKQNSKIKHAMKSVGEEEQKIIRDCFHEVGINV</sequence>
<dbReference type="GO" id="GO:0098855">
    <property type="term" value="C:HCN channel complex"/>
    <property type="evidence" value="ECO:0007669"/>
    <property type="project" value="TreeGrafter"/>
</dbReference>
<dbReference type="Pfam" id="PF00027">
    <property type="entry name" value="cNMP_binding"/>
    <property type="match status" value="1"/>
</dbReference>
<name>A0A8S1K3Z0_PARPR</name>
<accession>A0A8S1K3Z0</accession>
<feature type="region of interest" description="Disordered" evidence="5">
    <location>
        <begin position="1"/>
        <end position="34"/>
    </location>
</feature>
<evidence type="ECO:0000256" key="3">
    <source>
        <dbReference type="PROSITE-ProRule" id="PRU01052"/>
    </source>
</evidence>
<evidence type="ECO:0000256" key="4">
    <source>
        <dbReference type="SAM" id="Coils"/>
    </source>
</evidence>
<dbReference type="InterPro" id="IPR000595">
    <property type="entry name" value="cNMP-bd_dom"/>
</dbReference>
<dbReference type="PANTHER" id="PTHR45689:SF5">
    <property type="entry name" value="I[[H]] CHANNEL, ISOFORM E"/>
    <property type="match status" value="1"/>
</dbReference>
<dbReference type="SMART" id="SM00100">
    <property type="entry name" value="cNMP"/>
    <property type="match status" value="1"/>
</dbReference>
<feature type="coiled-coil region" evidence="4">
    <location>
        <begin position="1366"/>
        <end position="1457"/>
    </location>
</feature>
<evidence type="ECO:0000313" key="10">
    <source>
        <dbReference type="Proteomes" id="UP000688137"/>
    </source>
</evidence>
<keyword evidence="4" id="KW-0175">Coiled coil</keyword>
<dbReference type="CDD" id="cd00038">
    <property type="entry name" value="CAP_ED"/>
    <property type="match status" value="1"/>
</dbReference>
<keyword evidence="6" id="KW-0812">Transmembrane</keyword>
<evidence type="ECO:0000313" key="9">
    <source>
        <dbReference type="EMBL" id="CAD8050190.1"/>
    </source>
</evidence>
<evidence type="ECO:0008006" key="11">
    <source>
        <dbReference type="Google" id="ProtNLM"/>
    </source>
</evidence>
<dbReference type="InterPro" id="IPR030386">
    <property type="entry name" value="G_GB1_RHD3_dom"/>
</dbReference>
<keyword evidence="2" id="KW-0342">GTP-binding</keyword>
<protein>
    <recommendedName>
        <fullName evidence="11">Cyclic nucleotide-binding domain-containing protein</fullName>
    </recommendedName>
</protein>
<evidence type="ECO:0000256" key="1">
    <source>
        <dbReference type="ARBA" id="ARBA00022741"/>
    </source>
</evidence>
<dbReference type="InterPro" id="IPR051413">
    <property type="entry name" value="K/Na_HCN_channel"/>
</dbReference>
<keyword evidence="10" id="KW-1185">Reference proteome</keyword>
<dbReference type="Pfam" id="PF02263">
    <property type="entry name" value="GBP"/>
    <property type="match status" value="1"/>
</dbReference>
<evidence type="ECO:0000256" key="6">
    <source>
        <dbReference type="SAM" id="Phobius"/>
    </source>
</evidence>
<feature type="transmembrane region" description="Helical" evidence="6">
    <location>
        <begin position="339"/>
        <end position="357"/>
    </location>
</feature>
<feature type="domain" description="Cyclic nucleotide-binding" evidence="7">
    <location>
        <begin position="471"/>
        <end position="572"/>
    </location>
</feature>
<dbReference type="GO" id="GO:0003254">
    <property type="term" value="P:regulation of membrane depolarization"/>
    <property type="evidence" value="ECO:0007669"/>
    <property type="project" value="TreeGrafter"/>
</dbReference>
<dbReference type="InterPro" id="IPR013099">
    <property type="entry name" value="K_chnl_dom"/>
</dbReference>
<reference evidence="9" key="1">
    <citation type="submission" date="2021-01" db="EMBL/GenBank/DDBJ databases">
        <authorList>
            <consortium name="Genoscope - CEA"/>
            <person name="William W."/>
        </authorList>
    </citation>
    <scope>NUCLEOTIDE SEQUENCE</scope>
</reference>
<feature type="transmembrane region" description="Helical" evidence="6">
    <location>
        <begin position="149"/>
        <end position="169"/>
    </location>
</feature>
<keyword evidence="6" id="KW-0472">Membrane</keyword>
<feature type="transmembrane region" description="Helical" evidence="6">
    <location>
        <begin position="181"/>
        <end position="201"/>
    </location>
</feature>
<feature type="compositionally biased region" description="Polar residues" evidence="5">
    <location>
        <begin position="1"/>
        <end position="32"/>
    </location>
</feature>
<dbReference type="Pfam" id="PF07885">
    <property type="entry name" value="Ion_trans_2"/>
    <property type="match status" value="1"/>
</dbReference>
<dbReference type="PANTHER" id="PTHR45689">
    <property type="entry name" value="I[[H]] CHANNEL, ISOFORM E"/>
    <property type="match status" value="1"/>
</dbReference>
<evidence type="ECO:0000256" key="5">
    <source>
        <dbReference type="SAM" id="MobiDB-lite"/>
    </source>
</evidence>
<feature type="coiled-coil region" evidence="4">
    <location>
        <begin position="1515"/>
        <end position="1633"/>
    </location>
</feature>
<proteinExistence type="inferred from homology"/>
<dbReference type="GO" id="GO:0005249">
    <property type="term" value="F:voltage-gated potassium channel activity"/>
    <property type="evidence" value="ECO:0007669"/>
    <property type="project" value="TreeGrafter"/>
</dbReference>
<feature type="transmembrane region" description="Helical" evidence="6">
    <location>
        <begin position="222"/>
        <end position="240"/>
    </location>
</feature>
<dbReference type="GO" id="GO:0005525">
    <property type="term" value="F:GTP binding"/>
    <property type="evidence" value="ECO:0007669"/>
    <property type="project" value="UniProtKB-KW"/>
</dbReference>
<dbReference type="PROSITE" id="PS50042">
    <property type="entry name" value="CNMP_BINDING_3"/>
    <property type="match status" value="1"/>
</dbReference>
<dbReference type="GO" id="GO:0003924">
    <property type="term" value="F:GTPase activity"/>
    <property type="evidence" value="ECO:0007669"/>
    <property type="project" value="InterPro"/>
</dbReference>
<evidence type="ECO:0000256" key="2">
    <source>
        <dbReference type="ARBA" id="ARBA00023134"/>
    </source>
</evidence>
<dbReference type="CDD" id="cd01851">
    <property type="entry name" value="GBP"/>
    <property type="match status" value="1"/>
</dbReference>
<feature type="domain" description="GB1/RHD3-type G" evidence="8">
    <location>
        <begin position="894"/>
        <end position="1128"/>
    </location>
</feature>
<organism evidence="9 10">
    <name type="scientific">Paramecium primaurelia</name>
    <dbReference type="NCBI Taxonomy" id="5886"/>
    <lineage>
        <taxon>Eukaryota</taxon>
        <taxon>Sar</taxon>
        <taxon>Alveolata</taxon>
        <taxon>Ciliophora</taxon>
        <taxon>Intramacronucleata</taxon>
        <taxon>Oligohymenophorea</taxon>
        <taxon>Peniculida</taxon>
        <taxon>Parameciidae</taxon>
        <taxon>Paramecium</taxon>
    </lineage>
</organism>
<gene>
    <name evidence="9" type="ORF">PPRIM_AZ9-3.1.T0140366</name>
</gene>
<dbReference type="InterPro" id="IPR015894">
    <property type="entry name" value="Guanylate-bd_N"/>
</dbReference>
<dbReference type="Proteomes" id="UP000688137">
    <property type="component" value="Unassembled WGS sequence"/>
</dbReference>
<evidence type="ECO:0000259" key="8">
    <source>
        <dbReference type="PROSITE" id="PS51715"/>
    </source>
</evidence>
<feature type="transmembrane region" description="Helical" evidence="6">
    <location>
        <begin position="285"/>
        <end position="310"/>
    </location>
</feature>
<feature type="transmembrane region" description="Helical" evidence="6">
    <location>
        <begin position="246"/>
        <end position="264"/>
    </location>
</feature>
<dbReference type="EMBL" id="CAJJDM010000011">
    <property type="protein sequence ID" value="CAD8050190.1"/>
    <property type="molecule type" value="Genomic_DNA"/>
</dbReference>
<comment type="caution">
    <text evidence="9">The sequence shown here is derived from an EMBL/GenBank/DDBJ whole genome shotgun (WGS) entry which is preliminary data.</text>
</comment>
<dbReference type="PROSITE" id="PS51715">
    <property type="entry name" value="G_GB1_RHD3"/>
    <property type="match status" value="1"/>
</dbReference>
<comment type="similarity">
    <text evidence="3">Belongs to the TRAFAC class dynamin-like GTPase superfamily. GB1/RHD3 GTPase family.</text>
</comment>
<feature type="transmembrane region" description="Helical" evidence="6">
    <location>
        <begin position="364"/>
        <end position="388"/>
    </location>
</feature>